<dbReference type="InterPro" id="IPR036390">
    <property type="entry name" value="WH_DNA-bd_sf"/>
</dbReference>
<dbReference type="SUPFAM" id="SSF46785">
    <property type="entry name" value="Winged helix' DNA-binding domain"/>
    <property type="match status" value="1"/>
</dbReference>
<proteinExistence type="predicted"/>
<dbReference type="AlphaFoldDB" id="A0AA48M3L7"/>
<protein>
    <recommendedName>
        <fullName evidence="1">HTH iclR-type domain-containing protein</fullName>
    </recommendedName>
</protein>
<gene>
    <name evidence="2" type="ORF">AMST5_04321</name>
</gene>
<name>A0AA48M3L7_9ZZZZ</name>
<dbReference type="Gene3D" id="1.10.10.10">
    <property type="entry name" value="Winged helix-like DNA-binding domain superfamily/Winged helix DNA-binding domain"/>
    <property type="match status" value="1"/>
</dbReference>
<dbReference type="InterPro" id="IPR005471">
    <property type="entry name" value="Tscrpt_reg_IclR_N"/>
</dbReference>
<organism evidence="2">
    <name type="scientific">freshwater sediment metagenome</name>
    <dbReference type="NCBI Taxonomy" id="556182"/>
    <lineage>
        <taxon>unclassified sequences</taxon>
        <taxon>metagenomes</taxon>
        <taxon>ecological metagenomes</taxon>
    </lineage>
</organism>
<feature type="domain" description="HTH iclR-type" evidence="1">
    <location>
        <begin position="72"/>
        <end position="107"/>
    </location>
</feature>
<dbReference type="GO" id="GO:0003677">
    <property type="term" value="F:DNA binding"/>
    <property type="evidence" value="ECO:0007669"/>
    <property type="project" value="InterPro"/>
</dbReference>
<reference evidence="2" key="1">
    <citation type="submission" date="2023-07" db="EMBL/GenBank/DDBJ databases">
        <authorList>
            <person name="Pelsma A.J. K."/>
        </authorList>
    </citation>
    <scope>NUCLEOTIDE SEQUENCE</scope>
</reference>
<evidence type="ECO:0000313" key="2">
    <source>
        <dbReference type="EMBL" id="CAJ0893635.1"/>
    </source>
</evidence>
<dbReference type="Pfam" id="PF09339">
    <property type="entry name" value="HTH_IclR"/>
    <property type="match status" value="1"/>
</dbReference>
<sequence>MPHRPSTPHTVVEENYVKFQHEFIEFLFAHLVDMRVIFEGDLDALLIFISVSRYYLRDERANPWMNEDELGANRHLTLSRIADLTGIPRETARRKLKQLESRGLLEKGPHDNWRLAVLEGQPVIRTKYQTVWRRVMERLVRLVRTLKGDV</sequence>
<dbReference type="InterPro" id="IPR036388">
    <property type="entry name" value="WH-like_DNA-bd_sf"/>
</dbReference>
<dbReference type="EMBL" id="OY288114">
    <property type="protein sequence ID" value="CAJ0893635.1"/>
    <property type="molecule type" value="Genomic_DNA"/>
</dbReference>
<accession>A0AA48M3L7</accession>
<evidence type="ECO:0000259" key="1">
    <source>
        <dbReference type="Pfam" id="PF09339"/>
    </source>
</evidence>
<dbReference type="GO" id="GO:0006355">
    <property type="term" value="P:regulation of DNA-templated transcription"/>
    <property type="evidence" value="ECO:0007669"/>
    <property type="project" value="InterPro"/>
</dbReference>